<name>A0ABM1BZH6_LIMPO</name>
<keyword evidence="1" id="KW-0732">Signal</keyword>
<dbReference type="PANTHER" id="PTHR40446:SF2">
    <property type="entry name" value="N-ACETYLGLUCOSAMINE-1-PHOSPHODIESTER ALPHA-N-ACETYLGLUCOSAMINIDASE"/>
    <property type="match status" value="1"/>
</dbReference>
<organism evidence="3 4">
    <name type="scientific">Limulus polyphemus</name>
    <name type="common">Atlantic horseshoe crab</name>
    <dbReference type="NCBI Taxonomy" id="6850"/>
    <lineage>
        <taxon>Eukaryota</taxon>
        <taxon>Metazoa</taxon>
        <taxon>Ecdysozoa</taxon>
        <taxon>Arthropoda</taxon>
        <taxon>Chelicerata</taxon>
        <taxon>Merostomata</taxon>
        <taxon>Xiphosura</taxon>
        <taxon>Limulidae</taxon>
        <taxon>Limulus</taxon>
    </lineage>
</organism>
<evidence type="ECO:0000256" key="1">
    <source>
        <dbReference type="SAM" id="SignalP"/>
    </source>
</evidence>
<reference evidence="4" key="1">
    <citation type="submission" date="2025-08" db="UniProtKB">
        <authorList>
            <consortium name="RefSeq"/>
        </authorList>
    </citation>
    <scope>IDENTIFICATION</scope>
    <source>
        <tissue evidence="4">Muscle</tissue>
    </source>
</reference>
<evidence type="ECO:0000313" key="4">
    <source>
        <dbReference type="RefSeq" id="XP_013791601.1"/>
    </source>
</evidence>
<sequence>MMLLSGVGSFLLFTCLDIQISAENVEELSEDFLTPYTKQHGSHLNHRQIRECQPAHYNGIPHEVIPSNTSAVLEPLIKRFIRKVGNRYVKGHYSIVSDPLRTISILEPKQVGGCELKIRETVANSATQRNCLLAINAGFFNTHTGACLGNLVSDGRKVHDSGGLQNTHFGITKNGSIFTGYLAEEEIQNGPGDFQQLVTGVGWILRNGQSFVNFSKYLECEDTEETGTVEKFVNVISARTVVGHDKEGRVVIVQIDGKTFYDG</sequence>
<dbReference type="InterPro" id="IPR018711">
    <property type="entry name" value="NAGPA"/>
</dbReference>
<accession>A0ABM1BZH6</accession>
<feature type="domain" description="Phosphodiester glycosidase" evidence="2">
    <location>
        <begin position="130"/>
        <end position="258"/>
    </location>
</feature>
<proteinExistence type="predicted"/>
<dbReference type="Pfam" id="PF09992">
    <property type="entry name" value="NAGPA"/>
    <property type="match status" value="1"/>
</dbReference>
<dbReference type="RefSeq" id="XP_013791601.1">
    <property type="nucleotide sequence ID" value="XM_013936147.2"/>
</dbReference>
<dbReference type="PANTHER" id="PTHR40446">
    <property type="entry name" value="N-ACETYLGLUCOSAMINE-1-PHOSPHODIESTER ALPHA-N-ACETYLGLUCOSAMINIDASE"/>
    <property type="match status" value="1"/>
</dbReference>
<feature type="chain" id="PRO_5046887537" evidence="1">
    <location>
        <begin position="23"/>
        <end position="263"/>
    </location>
</feature>
<evidence type="ECO:0000313" key="3">
    <source>
        <dbReference type="Proteomes" id="UP000694941"/>
    </source>
</evidence>
<protein>
    <submittedName>
        <fullName evidence="4">N-acetylglucosamine-1-phosphodiester alpha-N-acetylglucosaminidase-like</fullName>
    </submittedName>
</protein>
<dbReference type="Proteomes" id="UP000694941">
    <property type="component" value="Unplaced"/>
</dbReference>
<feature type="signal peptide" evidence="1">
    <location>
        <begin position="1"/>
        <end position="22"/>
    </location>
</feature>
<dbReference type="GeneID" id="106475466"/>
<evidence type="ECO:0000259" key="2">
    <source>
        <dbReference type="Pfam" id="PF09992"/>
    </source>
</evidence>
<gene>
    <name evidence="4" type="primary">LOC106475466</name>
</gene>
<keyword evidence="3" id="KW-1185">Reference proteome</keyword>